<organism evidence="2 3">
    <name type="scientific">Lactuca saligna</name>
    <name type="common">Willowleaf lettuce</name>
    <dbReference type="NCBI Taxonomy" id="75948"/>
    <lineage>
        <taxon>Eukaryota</taxon>
        <taxon>Viridiplantae</taxon>
        <taxon>Streptophyta</taxon>
        <taxon>Embryophyta</taxon>
        <taxon>Tracheophyta</taxon>
        <taxon>Spermatophyta</taxon>
        <taxon>Magnoliopsida</taxon>
        <taxon>eudicotyledons</taxon>
        <taxon>Gunneridae</taxon>
        <taxon>Pentapetalae</taxon>
        <taxon>asterids</taxon>
        <taxon>campanulids</taxon>
        <taxon>Asterales</taxon>
        <taxon>Asteraceae</taxon>
        <taxon>Cichorioideae</taxon>
        <taxon>Cichorieae</taxon>
        <taxon>Lactucinae</taxon>
        <taxon>Lactuca</taxon>
    </lineage>
</organism>
<feature type="region of interest" description="Disordered" evidence="1">
    <location>
        <begin position="39"/>
        <end position="59"/>
    </location>
</feature>
<evidence type="ECO:0000313" key="3">
    <source>
        <dbReference type="Proteomes" id="UP001177003"/>
    </source>
</evidence>
<evidence type="ECO:0000313" key="2">
    <source>
        <dbReference type="EMBL" id="CAI9302019.1"/>
    </source>
</evidence>
<dbReference type="Proteomes" id="UP001177003">
    <property type="component" value="Chromosome 9"/>
</dbReference>
<dbReference type="AlphaFoldDB" id="A0AA36EN34"/>
<gene>
    <name evidence="2" type="ORF">LSALG_LOCUS40530</name>
</gene>
<evidence type="ECO:0000256" key="1">
    <source>
        <dbReference type="SAM" id="MobiDB-lite"/>
    </source>
</evidence>
<dbReference type="EMBL" id="OX465085">
    <property type="protein sequence ID" value="CAI9302019.1"/>
    <property type="molecule type" value="Genomic_DNA"/>
</dbReference>
<feature type="compositionally biased region" description="Basic and acidic residues" evidence="1">
    <location>
        <begin position="47"/>
        <end position="59"/>
    </location>
</feature>
<keyword evidence="3" id="KW-1185">Reference proteome</keyword>
<name>A0AA36EN34_LACSI</name>
<protein>
    <submittedName>
        <fullName evidence="2">Uncharacterized protein</fullName>
    </submittedName>
</protein>
<sequence length="394" mass="43526">MDIDYDLIFGISDNAATAECNASDNHVNEISKLVAESTSFSQAMGESMHDDPVEGEHMDSNTLLEGEHSFEEDNERTCDDVEGEQINDHVEGELNQNNEDFHDINDVCSIAGSENDEMYEDAPLDFDPAYPRMDKWKKDHSKEQIIATIDTSVETGILLPQPSAKKSKKTKKPDVGSSDTKAKSSKKTNLILVIALELDQPKPVAPDTQVIENEIIPSKTGVFKRIKMKSKTKRRSLGTKMVLKQVSHQPVIFREVPTLVSPSIKKRMDDDMAKHISQKKKRKLIISSDSTVDNIEVIPETPEAILSTVDTSVTQPPEVSIVNIVSLESRTSDITVNISDMDTNVIMGENNSKVADQGISLSPQITPIVPITSTTDSPTFQHVINTPFTSIFSS</sequence>
<reference evidence="2" key="1">
    <citation type="submission" date="2023-04" db="EMBL/GenBank/DDBJ databases">
        <authorList>
            <person name="Vijverberg K."/>
            <person name="Xiong W."/>
            <person name="Schranz E."/>
        </authorList>
    </citation>
    <scope>NUCLEOTIDE SEQUENCE</scope>
</reference>
<feature type="region of interest" description="Disordered" evidence="1">
    <location>
        <begin position="157"/>
        <end position="183"/>
    </location>
</feature>
<accession>A0AA36EN34</accession>
<proteinExistence type="predicted"/>